<dbReference type="GO" id="GO:0006412">
    <property type="term" value="P:translation"/>
    <property type="evidence" value="ECO:0007669"/>
    <property type="project" value="InterPro"/>
</dbReference>
<evidence type="ECO:0000256" key="1">
    <source>
        <dbReference type="ARBA" id="ARBA00006227"/>
    </source>
</evidence>
<dbReference type="GO" id="GO:0003735">
    <property type="term" value="F:structural constituent of ribosome"/>
    <property type="evidence" value="ECO:0007669"/>
    <property type="project" value="InterPro"/>
</dbReference>
<dbReference type="Pfam" id="PF00572">
    <property type="entry name" value="Ribosomal_L13"/>
    <property type="match status" value="1"/>
</dbReference>
<evidence type="ECO:0000313" key="7">
    <source>
        <dbReference type="EMBL" id="AGT42487.1"/>
    </source>
</evidence>
<reference evidence="7" key="1">
    <citation type="submission" date="2013-01" db="EMBL/GenBank/DDBJ databases">
        <title>cDNA cloning of Ribosomal protein L13A from Drosophila takahashii.</title>
        <authorList>
            <person name="Zhu S."/>
            <person name="Gao B."/>
        </authorList>
    </citation>
    <scope>NUCLEOTIDE SEQUENCE</scope>
</reference>
<dbReference type="InterPro" id="IPR005822">
    <property type="entry name" value="Ribosomal_uL13"/>
</dbReference>
<dbReference type="GO" id="GO:0017148">
    <property type="term" value="P:negative regulation of translation"/>
    <property type="evidence" value="ECO:0007669"/>
    <property type="project" value="TreeGrafter"/>
</dbReference>
<dbReference type="PROSITE" id="PS00783">
    <property type="entry name" value="RIBOSOMAL_L13"/>
    <property type="match status" value="1"/>
</dbReference>
<evidence type="ECO:0000256" key="4">
    <source>
        <dbReference type="ARBA" id="ARBA00035201"/>
    </source>
</evidence>
<dbReference type="OrthoDB" id="1882297at2759"/>
<dbReference type="SUPFAM" id="SSF52161">
    <property type="entry name" value="Ribosomal protein L13"/>
    <property type="match status" value="1"/>
</dbReference>
<evidence type="ECO:0000256" key="2">
    <source>
        <dbReference type="ARBA" id="ARBA00022980"/>
    </source>
</evidence>
<dbReference type="FunFam" id="6.10.250.3250:FF:000001">
    <property type="entry name" value="60S ribosomal protein L13a"/>
    <property type="match status" value="1"/>
</dbReference>
<dbReference type="Gene3D" id="3.90.1180.10">
    <property type="entry name" value="Ribosomal protein L13"/>
    <property type="match status" value="1"/>
</dbReference>
<dbReference type="InterPro" id="IPR023563">
    <property type="entry name" value="Ribosomal_uL13_CS"/>
</dbReference>
<dbReference type="PANTHER" id="PTHR11545">
    <property type="entry name" value="RIBOSOMAL PROTEIN L13"/>
    <property type="match status" value="1"/>
</dbReference>
<dbReference type="Gene3D" id="6.10.250.3250">
    <property type="match status" value="1"/>
</dbReference>
<evidence type="ECO:0000256" key="3">
    <source>
        <dbReference type="ARBA" id="ARBA00023274"/>
    </source>
</evidence>
<dbReference type="GO" id="GO:0022625">
    <property type="term" value="C:cytosolic large ribosomal subunit"/>
    <property type="evidence" value="ECO:0007669"/>
    <property type="project" value="TreeGrafter"/>
</dbReference>
<dbReference type="GO" id="GO:0003729">
    <property type="term" value="F:mRNA binding"/>
    <property type="evidence" value="ECO:0007669"/>
    <property type="project" value="TreeGrafter"/>
</dbReference>
<accession>A0A0A6ZHF9</accession>
<protein>
    <recommendedName>
        <fullName evidence="4">Large ribosomal subunit protein uL13</fullName>
    </recommendedName>
    <alternativeName>
        <fullName evidence="5">60S ribosomal protein L13a</fullName>
    </alternativeName>
</protein>
<dbReference type="InterPro" id="IPR005755">
    <property type="entry name" value="Ribosomal_uL13_euk/arc"/>
</dbReference>
<dbReference type="InterPro" id="IPR036899">
    <property type="entry name" value="Ribosomal_uL13_sf"/>
</dbReference>
<dbReference type="EMBL" id="KC493104">
    <property type="protein sequence ID" value="AGT42487.1"/>
    <property type="molecule type" value="mRNA"/>
</dbReference>
<keyword evidence="2 6" id="KW-0689">Ribosomal protein</keyword>
<evidence type="ECO:0000256" key="5">
    <source>
        <dbReference type="ARBA" id="ARBA00035367"/>
    </source>
</evidence>
<proteinExistence type="evidence at transcript level"/>
<comment type="similarity">
    <text evidence="1 6">Belongs to the universal ribosomal protein uL13 family.</text>
</comment>
<keyword evidence="3 6" id="KW-0687">Ribonucleoprotein</keyword>
<organism evidence="7">
    <name type="scientific">Drosophila takahashii</name>
    <name type="common">Fruit fly</name>
    <dbReference type="NCBI Taxonomy" id="29030"/>
    <lineage>
        <taxon>Eukaryota</taxon>
        <taxon>Metazoa</taxon>
        <taxon>Ecdysozoa</taxon>
        <taxon>Arthropoda</taxon>
        <taxon>Hexapoda</taxon>
        <taxon>Insecta</taxon>
        <taxon>Pterygota</taxon>
        <taxon>Neoptera</taxon>
        <taxon>Endopterygota</taxon>
        <taxon>Diptera</taxon>
        <taxon>Brachycera</taxon>
        <taxon>Muscomorpha</taxon>
        <taxon>Ephydroidea</taxon>
        <taxon>Drosophilidae</taxon>
        <taxon>Drosophila</taxon>
        <taxon>Sophophora</taxon>
    </lineage>
</organism>
<dbReference type="NCBIfam" id="TIGR01077">
    <property type="entry name" value="L13_A_E"/>
    <property type="match status" value="1"/>
</dbReference>
<dbReference type="FunFam" id="3.90.1180.10:FF:000002">
    <property type="entry name" value="60S ribosomal protein L16"/>
    <property type="match status" value="1"/>
</dbReference>
<evidence type="ECO:0000256" key="6">
    <source>
        <dbReference type="RuleBase" id="RU003877"/>
    </source>
</evidence>
<name>A0A0A6ZHF9_DROTK</name>
<dbReference type="AlphaFoldDB" id="A0A0A6ZHF9"/>
<sequence length="155" mass="18261">MMQIKFLSYLRKRCNVNPARGPFHFRAPSRIFYKAVRGMIPHKTKRGQAALARLRVFDGIPSPYDKRRRVVVPIAMRVLTLRSDRKYCQVGRLSHEVGWHYQDVIKSLERKRKAKLRVTLKHDRELKKLTVKARENIAKAAEPFNKIIKSYGYEV</sequence>
<dbReference type="PANTHER" id="PTHR11545:SF3">
    <property type="entry name" value="LARGE RIBOSOMAL SUBUNIT PROTEIN UL13"/>
    <property type="match status" value="1"/>
</dbReference>